<protein>
    <submittedName>
        <fullName evidence="1">Uncharacterized protein</fullName>
    </submittedName>
</protein>
<accession>A0A6N2BSE8</accession>
<dbReference type="AlphaFoldDB" id="A0A6N2BSE8"/>
<organism evidence="1">
    <name type="scientific">Solanum chilense</name>
    <name type="common">Tomato</name>
    <name type="synonym">Lycopersicon chilense</name>
    <dbReference type="NCBI Taxonomy" id="4083"/>
    <lineage>
        <taxon>Eukaryota</taxon>
        <taxon>Viridiplantae</taxon>
        <taxon>Streptophyta</taxon>
        <taxon>Embryophyta</taxon>
        <taxon>Tracheophyta</taxon>
        <taxon>Spermatophyta</taxon>
        <taxon>Magnoliopsida</taxon>
        <taxon>eudicotyledons</taxon>
        <taxon>Gunneridae</taxon>
        <taxon>Pentapetalae</taxon>
        <taxon>asterids</taxon>
        <taxon>lamiids</taxon>
        <taxon>Solanales</taxon>
        <taxon>Solanaceae</taxon>
        <taxon>Solanoideae</taxon>
        <taxon>Solaneae</taxon>
        <taxon>Solanum</taxon>
        <taxon>Solanum subgen. Lycopersicon</taxon>
    </lineage>
</organism>
<name>A0A6N2BSE8_SOLCI</name>
<reference evidence="1" key="1">
    <citation type="submission" date="2019-05" db="EMBL/GenBank/DDBJ databases">
        <title>The de novo reference genome and transcriptome assemblies of the wild tomato species Solanum chilense.</title>
        <authorList>
            <person name="Stam R."/>
            <person name="Nosenko T."/>
            <person name="Hoerger A.C."/>
            <person name="Stephan W."/>
            <person name="Seidel M.A."/>
            <person name="Kuhn J.M.M."/>
            <person name="Haberer G."/>
            <person name="Tellier A."/>
        </authorList>
    </citation>
    <scope>NUCLEOTIDE SEQUENCE</scope>
    <source>
        <tissue evidence="1">Mature leaves</tissue>
    </source>
</reference>
<feature type="non-terminal residue" evidence="1">
    <location>
        <position position="1"/>
    </location>
</feature>
<proteinExistence type="predicted"/>
<sequence>LSAFLRRSDCQLHRYDVSRLSHSFNNDRNGIMKSPGPGQTNNKIHINSLPLPRWYLNKLGKTSRLKVFGLNLLAIGALLHKHRNISHHNLPLIDLLEIMIHFGGNWMNKISGAMILCNNIISHIINIGHTKCAVVSKHTIFSYGE</sequence>
<comment type="caution">
    <text evidence="1">The sequence shown here is derived from an EMBL/GenBank/DDBJ whole genome shotgun (WGS) entry which is preliminary data.</text>
</comment>
<gene>
    <name evidence="1" type="ORF">EJD97_004548</name>
</gene>
<dbReference type="EMBL" id="RXGB01001641">
    <property type="protein sequence ID" value="TMW98056.1"/>
    <property type="molecule type" value="Genomic_DNA"/>
</dbReference>
<evidence type="ECO:0000313" key="1">
    <source>
        <dbReference type="EMBL" id="TMW98056.1"/>
    </source>
</evidence>